<feature type="compositionally biased region" description="Low complexity" evidence="1">
    <location>
        <begin position="101"/>
        <end position="116"/>
    </location>
</feature>
<accession>A0A0U9HLD7</accession>
<feature type="region of interest" description="Disordered" evidence="1">
    <location>
        <begin position="48"/>
        <end position="72"/>
    </location>
</feature>
<name>A0A0U9HLD7_9BACI</name>
<comment type="caution">
    <text evidence="2">The sequence shown here is derived from an EMBL/GenBank/DDBJ whole genome shotgun (WGS) entry which is preliminary data.</text>
</comment>
<dbReference type="EMBL" id="BBXV01000060">
    <property type="protein sequence ID" value="GAQ19708.1"/>
    <property type="molecule type" value="Genomic_DNA"/>
</dbReference>
<gene>
    <name evidence="2" type="ORF">OPHB3_3691</name>
</gene>
<protein>
    <submittedName>
        <fullName evidence="2">DNA polymerase III subunit alpha</fullName>
    </submittedName>
</protein>
<proteinExistence type="predicted"/>
<evidence type="ECO:0000256" key="1">
    <source>
        <dbReference type="SAM" id="MobiDB-lite"/>
    </source>
</evidence>
<sequence length="116" mass="13291">MIDRKAEVIDRRTELIDWRTEVIDRTAKLVDRGSELIDKIAKLVDRNSASPDTKTLPPLLEFNHHDEQKPSSRNRLIACMEKLKEDEHDLLSEPRHRSRGAADTISTTASTTTAWD</sequence>
<dbReference type="Proteomes" id="UP000052946">
    <property type="component" value="Unassembled WGS sequence"/>
</dbReference>
<feature type="region of interest" description="Disordered" evidence="1">
    <location>
        <begin position="91"/>
        <end position="116"/>
    </location>
</feature>
<reference evidence="3" key="1">
    <citation type="submission" date="2015-07" db="EMBL/GenBank/DDBJ databases">
        <title>Draft Genome Sequence of Oceanobacillus picturae Heshi-B3 that Was Isolated from Fermented Rice Bran with Aging Salted Mackerel, Which Was Named Heshiko as Traditional Fermented Seafood in Japan.</title>
        <authorList>
            <person name="Akuzawa S."/>
            <person name="Nakagawa J."/>
            <person name="Kanekatsu T."/>
            <person name="Kanesaki Y."/>
            <person name="Suzuki T."/>
        </authorList>
    </citation>
    <scope>NUCLEOTIDE SEQUENCE [LARGE SCALE GENOMIC DNA]</scope>
    <source>
        <strain evidence="3">Heshi-B3</strain>
    </source>
</reference>
<organism evidence="2 3">
    <name type="scientific">Oceanobacillus picturae</name>
    <dbReference type="NCBI Taxonomy" id="171693"/>
    <lineage>
        <taxon>Bacteria</taxon>
        <taxon>Bacillati</taxon>
        <taxon>Bacillota</taxon>
        <taxon>Bacilli</taxon>
        <taxon>Bacillales</taxon>
        <taxon>Bacillaceae</taxon>
        <taxon>Oceanobacillus</taxon>
    </lineage>
</organism>
<reference evidence="2 3" key="2">
    <citation type="journal article" date="2016" name="Genome Announc.">
        <title>Draft Genome Sequence of Oceanobacillus picturae Heshi-B3, Isolated from Fermented Rice Bran in a Traditional Japanese Seafood Dish.</title>
        <authorList>
            <person name="Akuzawa S."/>
            <person name="Nagaoka J."/>
            <person name="Kanekatsu M."/>
            <person name="Kanesaki Y."/>
            <person name="Suzuki T."/>
        </authorList>
    </citation>
    <scope>NUCLEOTIDE SEQUENCE [LARGE SCALE GENOMIC DNA]</scope>
    <source>
        <strain evidence="2 3">Heshi-B3</strain>
    </source>
</reference>
<dbReference type="AlphaFoldDB" id="A0A0U9HLD7"/>
<evidence type="ECO:0000313" key="3">
    <source>
        <dbReference type="Proteomes" id="UP000052946"/>
    </source>
</evidence>
<evidence type="ECO:0000313" key="2">
    <source>
        <dbReference type="EMBL" id="GAQ19708.1"/>
    </source>
</evidence>